<dbReference type="GO" id="GO:0003677">
    <property type="term" value="F:DNA binding"/>
    <property type="evidence" value="ECO:0007669"/>
    <property type="project" value="UniProtKB-KW"/>
</dbReference>
<dbReference type="Pfam" id="PF13601">
    <property type="entry name" value="HTH_34"/>
    <property type="match status" value="1"/>
</dbReference>
<dbReference type="Proteomes" id="UP000198855">
    <property type="component" value="Unassembled WGS sequence"/>
</dbReference>
<dbReference type="SMART" id="SM00347">
    <property type="entry name" value="HTH_MARR"/>
    <property type="match status" value="1"/>
</dbReference>
<dbReference type="RefSeq" id="WP_175532743.1">
    <property type="nucleotide sequence ID" value="NZ_FOMT01000001.1"/>
</dbReference>
<dbReference type="GO" id="GO:0006950">
    <property type="term" value="P:response to stress"/>
    <property type="evidence" value="ECO:0007669"/>
    <property type="project" value="TreeGrafter"/>
</dbReference>
<dbReference type="PRINTS" id="PR00598">
    <property type="entry name" value="HTHMARR"/>
</dbReference>
<evidence type="ECO:0000313" key="4">
    <source>
        <dbReference type="Proteomes" id="UP000198855"/>
    </source>
</evidence>
<dbReference type="InterPro" id="IPR036388">
    <property type="entry name" value="WH-like_DNA-bd_sf"/>
</dbReference>
<organism evidence="3 4">
    <name type="scientific">Paenibacillus catalpae</name>
    <dbReference type="NCBI Taxonomy" id="1045775"/>
    <lineage>
        <taxon>Bacteria</taxon>
        <taxon>Bacillati</taxon>
        <taxon>Bacillota</taxon>
        <taxon>Bacilli</taxon>
        <taxon>Bacillales</taxon>
        <taxon>Paenibacillaceae</taxon>
        <taxon>Paenibacillus</taxon>
    </lineage>
</organism>
<reference evidence="4" key="1">
    <citation type="submission" date="2016-10" db="EMBL/GenBank/DDBJ databases">
        <authorList>
            <person name="Varghese N."/>
            <person name="Submissions S."/>
        </authorList>
    </citation>
    <scope>NUCLEOTIDE SEQUENCE [LARGE SCALE GENOMIC DNA]</scope>
    <source>
        <strain evidence="4">CGMCC 1.10784</strain>
    </source>
</reference>
<dbReference type="EMBL" id="FOMT01000001">
    <property type="protein sequence ID" value="SFD75748.1"/>
    <property type="molecule type" value="Genomic_DNA"/>
</dbReference>
<dbReference type="InterPro" id="IPR000835">
    <property type="entry name" value="HTH_MarR-typ"/>
</dbReference>
<evidence type="ECO:0000313" key="3">
    <source>
        <dbReference type="EMBL" id="SFD75748.1"/>
    </source>
</evidence>
<dbReference type="GO" id="GO:0003700">
    <property type="term" value="F:DNA-binding transcription factor activity"/>
    <property type="evidence" value="ECO:0007669"/>
    <property type="project" value="InterPro"/>
</dbReference>
<dbReference type="Gene3D" id="1.10.10.10">
    <property type="entry name" value="Winged helix-like DNA-binding domain superfamily/Winged helix DNA-binding domain"/>
    <property type="match status" value="1"/>
</dbReference>
<dbReference type="InterPro" id="IPR027395">
    <property type="entry name" value="WH_DNA-bd_dom"/>
</dbReference>
<feature type="domain" description="HTH marR-type" evidence="2">
    <location>
        <begin position="38"/>
        <end position="171"/>
    </location>
</feature>
<accession>A0A1I1V181</accession>
<dbReference type="PANTHER" id="PTHR33164:SF104">
    <property type="entry name" value="TRANSCRIPTIONAL REGULATORY PROTEIN"/>
    <property type="match status" value="1"/>
</dbReference>
<evidence type="ECO:0000259" key="2">
    <source>
        <dbReference type="PROSITE" id="PS50995"/>
    </source>
</evidence>
<name>A0A1I1V181_9BACL</name>
<dbReference type="InterPro" id="IPR039422">
    <property type="entry name" value="MarR/SlyA-like"/>
</dbReference>
<dbReference type="InterPro" id="IPR036390">
    <property type="entry name" value="WH_DNA-bd_sf"/>
</dbReference>
<sequence>MTNFYVSVIVNSQTVNELIIREVKLIEKWDPFEQPILPIDVFLTIYKTSHHLVQKLEEQLGTFDLTLGRWCLLVALKTGGRPMLPSELSDDLSVTRANISNLLNALEKAGRIQRDFDPSNRRRILVRLTAEGEDLITEVWPVYEKTIAEHVGGKLSPEAQTQLKQLLNVLF</sequence>
<evidence type="ECO:0000256" key="1">
    <source>
        <dbReference type="ARBA" id="ARBA00023125"/>
    </source>
</evidence>
<proteinExistence type="predicted"/>
<dbReference type="AlphaFoldDB" id="A0A1I1V181"/>
<dbReference type="PROSITE" id="PS50995">
    <property type="entry name" value="HTH_MARR_2"/>
    <property type="match status" value="1"/>
</dbReference>
<dbReference type="STRING" id="1045775.SAMN05216378_1292"/>
<keyword evidence="1 3" id="KW-0238">DNA-binding</keyword>
<dbReference type="SUPFAM" id="SSF46785">
    <property type="entry name" value="Winged helix' DNA-binding domain"/>
    <property type="match status" value="1"/>
</dbReference>
<gene>
    <name evidence="3" type="ORF">SAMN05216378_1292</name>
</gene>
<protein>
    <submittedName>
        <fullName evidence="3">DNA-binding transcriptional regulator, MarR family</fullName>
    </submittedName>
</protein>
<dbReference type="PANTHER" id="PTHR33164">
    <property type="entry name" value="TRANSCRIPTIONAL REGULATOR, MARR FAMILY"/>
    <property type="match status" value="1"/>
</dbReference>
<keyword evidence="4" id="KW-1185">Reference proteome</keyword>